<dbReference type="AlphaFoldDB" id="A0A418QMU9"/>
<name>A0A418QMU9_9BACT</name>
<dbReference type="GO" id="GO:0004252">
    <property type="term" value="F:serine-type endopeptidase activity"/>
    <property type="evidence" value="ECO:0007669"/>
    <property type="project" value="InterPro"/>
</dbReference>
<dbReference type="OrthoDB" id="1408931at2"/>
<dbReference type="GO" id="GO:0006508">
    <property type="term" value="P:proteolysis"/>
    <property type="evidence" value="ECO:0007669"/>
    <property type="project" value="UniProtKB-KW"/>
</dbReference>
<evidence type="ECO:0000256" key="2">
    <source>
        <dbReference type="SAM" id="MobiDB-lite"/>
    </source>
</evidence>
<accession>A0A418QMU9</accession>
<feature type="region of interest" description="Disordered" evidence="2">
    <location>
        <begin position="321"/>
        <end position="351"/>
    </location>
</feature>
<dbReference type="GO" id="GO:0004176">
    <property type="term" value="F:ATP-dependent peptidase activity"/>
    <property type="evidence" value="ECO:0007669"/>
    <property type="project" value="InterPro"/>
</dbReference>
<proteinExistence type="inferred from homology"/>
<dbReference type="Gene3D" id="3.90.226.10">
    <property type="entry name" value="2-enoyl-CoA Hydratase, Chain A, domain 1"/>
    <property type="match status" value="1"/>
</dbReference>
<evidence type="ECO:0000313" key="3">
    <source>
        <dbReference type="EMBL" id="RIY06469.1"/>
    </source>
</evidence>
<dbReference type="PRINTS" id="PR00127">
    <property type="entry name" value="CLPPROTEASEP"/>
</dbReference>
<dbReference type="InterPro" id="IPR029045">
    <property type="entry name" value="ClpP/crotonase-like_dom_sf"/>
</dbReference>
<dbReference type="RefSeq" id="WP_119657334.1">
    <property type="nucleotide sequence ID" value="NZ_JBHUOI010000081.1"/>
</dbReference>
<dbReference type="Pfam" id="PF00574">
    <property type="entry name" value="CLP_protease"/>
    <property type="match status" value="1"/>
</dbReference>
<gene>
    <name evidence="3" type="ORF">D0T11_18690</name>
</gene>
<organism evidence="3 4">
    <name type="scientific">Hymenobacter rubripertinctus</name>
    <dbReference type="NCBI Taxonomy" id="2029981"/>
    <lineage>
        <taxon>Bacteria</taxon>
        <taxon>Pseudomonadati</taxon>
        <taxon>Bacteroidota</taxon>
        <taxon>Cytophagia</taxon>
        <taxon>Cytophagales</taxon>
        <taxon>Hymenobacteraceae</taxon>
        <taxon>Hymenobacter</taxon>
    </lineage>
</organism>
<evidence type="ECO:0000256" key="1">
    <source>
        <dbReference type="ARBA" id="ARBA00007039"/>
    </source>
</evidence>
<reference evidence="3 4" key="1">
    <citation type="submission" date="2019-01" db="EMBL/GenBank/DDBJ databases">
        <title>Hymenobacter humicola sp. nov., isolated from soils in Antarctica.</title>
        <authorList>
            <person name="Sedlacek I."/>
            <person name="Holochova P."/>
            <person name="Kralova S."/>
            <person name="Pantucek R."/>
            <person name="Stankova E."/>
            <person name="Vrbovska V."/>
            <person name="Kristofova L."/>
            <person name="Svec P."/>
            <person name="Busse H.-J."/>
        </authorList>
    </citation>
    <scope>NUCLEOTIDE SEQUENCE [LARGE SCALE GENOMIC DNA]</scope>
    <source>
        <strain evidence="3 4">CCM 8852</strain>
    </source>
</reference>
<protein>
    <submittedName>
        <fullName evidence="3">Clp protease ClpP</fullName>
    </submittedName>
</protein>
<dbReference type="InterPro" id="IPR023562">
    <property type="entry name" value="ClpP/TepA"/>
</dbReference>
<dbReference type="Proteomes" id="UP000284250">
    <property type="component" value="Unassembled WGS sequence"/>
</dbReference>
<sequence>MKQVIHTSKHLQVTMQGLVADINIIGDINWYSNDSETFTRLMAELKAAGVTELRGYINSGGGSMYDANEIYNQLQAFEGRKTCRLGALVASAATVIACAFTDGIEGAPNMQYMIHNPCVHASGDDKSLESAIQLYQNLRQSALDIYGGRTGLAEAVLSDMMARTTWMTAATAKSKGFITAITGQATELPADTLEVLNKYAYGNVPAALNQAAQPPQTPQNSSLPNTTTMNKAAIIVTMGLPSDASDAQVEQAIMSMKAAKDLAEKTLKDDRDKNATQLATMLVDQAVQAKKIGAGEREEYIKDAVMNYDLTKKMLDRMPAAGTPATNQVKTDAGTPDATNNAGTEDRNKWNFNDYMEKDGKALVEMANKQPEQYKKLFADRQPFK</sequence>
<keyword evidence="3" id="KW-0378">Hydrolase</keyword>
<dbReference type="CDD" id="cd07016">
    <property type="entry name" value="S14_ClpP_1"/>
    <property type="match status" value="1"/>
</dbReference>
<dbReference type="InterPro" id="IPR001907">
    <property type="entry name" value="ClpP"/>
</dbReference>
<comment type="caution">
    <text evidence="3">The sequence shown here is derived from an EMBL/GenBank/DDBJ whole genome shotgun (WGS) entry which is preliminary data.</text>
</comment>
<comment type="similarity">
    <text evidence="1">Belongs to the peptidase S14 family.</text>
</comment>
<keyword evidence="3" id="KW-0645">Protease</keyword>
<evidence type="ECO:0000313" key="4">
    <source>
        <dbReference type="Proteomes" id="UP000284250"/>
    </source>
</evidence>
<dbReference type="SUPFAM" id="SSF52096">
    <property type="entry name" value="ClpP/crotonase"/>
    <property type="match status" value="1"/>
</dbReference>
<dbReference type="EMBL" id="QYCN01000040">
    <property type="protein sequence ID" value="RIY06469.1"/>
    <property type="molecule type" value="Genomic_DNA"/>
</dbReference>
<keyword evidence="4" id="KW-1185">Reference proteome</keyword>